<dbReference type="AlphaFoldDB" id="A0A2X4XT19"/>
<keyword evidence="5" id="KW-1185">Reference proteome</keyword>
<organism evidence="4 5">
    <name type="scientific">Leminorella richardii</name>
    <dbReference type="NCBI Taxonomy" id="158841"/>
    <lineage>
        <taxon>Bacteria</taxon>
        <taxon>Pseudomonadati</taxon>
        <taxon>Pseudomonadota</taxon>
        <taxon>Gammaproteobacteria</taxon>
        <taxon>Enterobacterales</taxon>
        <taxon>Budviciaceae</taxon>
        <taxon>Leminorella</taxon>
    </lineage>
</organism>
<dbReference type="PANTHER" id="PTHR30401:SF0">
    <property type="entry name" value="TRNA 2-SELENOURIDINE SYNTHASE"/>
    <property type="match status" value="1"/>
</dbReference>
<dbReference type="InterPro" id="IPR036873">
    <property type="entry name" value="Rhodanese-like_dom_sf"/>
</dbReference>
<dbReference type="SMART" id="SM00450">
    <property type="entry name" value="RHOD"/>
    <property type="match status" value="1"/>
</dbReference>
<dbReference type="Gene3D" id="3.40.250.10">
    <property type="entry name" value="Rhodanese-like domain"/>
    <property type="match status" value="1"/>
</dbReference>
<reference evidence="4 5" key="1">
    <citation type="submission" date="2018-06" db="EMBL/GenBank/DDBJ databases">
        <authorList>
            <consortium name="Pathogen Informatics"/>
            <person name="Doyle S."/>
        </authorList>
    </citation>
    <scope>NUCLEOTIDE SEQUENCE [LARGE SCALE GENOMIC DNA]</scope>
    <source>
        <strain evidence="4 5">NCTC12151</strain>
    </source>
</reference>
<accession>A0A2X4XT19</accession>
<evidence type="ECO:0000313" key="5">
    <source>
        <dbReference type="Proteomes" id="UP000249005"/>
    </source>
</evidence>
<dbReference type="EC" id="2.9.1.3" evidence="2"/>
<dbReference type="Pfam" id="PF26341">
    <property type="entry name" value="AAA_SelU"/>
    <property type="match status" value="1"/>
</dbReference>
<gene>
    <name evidence="2 4" type="primary">selU</name>
    <name evidence="4" type="ORF">NCTC12151_01460</name>
</gene>
<evidence type="ECO:0000256" key="1">
    <source>
        <dbReference type="ARBA" id="ARBA00023266"/>
    </source>
</evidence>
<dbReference type="GO" id="GO:0043828">
    <property type="term" value="F:tRNA 2-selenouridine synthase activity"/>
    <property type="evidence" value="ECO:0007669"/>
    <property type="project" value="UniProtKB-EC"/>
</dbReference>
<dbReference type="KEGG" id="lri:NCTC12151_01460"/>
<dbReference type="HAMAP" id="MF_01622">
    <property type="entry name" value="tRNA_sel_U_synth"/>
    <property type="match status" value="1"/>
</dbReference>
<dbReference type="Proteomes" id="UP000249005">
    <property type="component" value="Chromosome 1"/>
</dbReference>
<dbReference type="InterPro" id="IPR017582">
    <property type="entry name" value="SelU"/>
</dbReference>
<dbReference type="CDD" id="cd01520">
    <property type="entry name" value="RHOD_YbbB"/>
    <property type="match status" value="1"/>
</dbReference>
<dbReference type="RefSeq" id="WP_111740037.1">
    <property type="nucleotide sequence ID" value="NZ_LR698987.1"/>
</dbReference>
<dbReference type="InterPro" id="IPR058840">
    <property type="entry name" value="AAA_SelU"/>
</dbReference>
<comment type="function">
    <text evidence="2">Involved in the post-transcriptional modification of the uridine at the wobble position (U34) of tRNA(Lys), tRNA(Glu) and tRNA(Gln). Catalyzes the conversion of 2-thiouridine (S2U-RNA) to 2-selenouridine (Se2U-RNA). Acts in a two-step process involving geranylation of 2-thiouridine (S2U) to S-geranyl-2-thiouridine (geS2U) and subsequent selenation of the latter derivative to 2-selenouridine (Se2U) in the tRNA chain.</text>
</comment>
<comment type="catalytic activity">
    <reaction evidence="2">
        <text>5-methylaminomethyl-2-thiouridine(34) in tRNA + selenophosphate + (2E)-geranyl diphosphate + H2O + H(+) = 5-methylaminomethyl-2-selenouridine(34) in tRNA + (2E)-thiogeraniol + phosphate + diphosphate</text>
        <dbReference type="Rhea" id="RHEA:42716"/>
        <dbReference type="Rhea" id="RHEA-COMP:10195"/>
        <dbReference type="Rhea" id="RHEA-COMP:10196"/>
        <dbReference type="ChEBI" id="CHEBI:15377"/>
        <dbReference type="ChEBI" id="CHEBI:15378"/>
        <dbReference type="ChEBI" id="CHEBI:16144"/>
        <dbReference type="ChEBI" id="CHEBI:33019"/>
        <dbReference type="ChEBI" id="CHEBI:43474"/>
        <dbReference type="ChEBI" id="CHEBI:58057"/>
        <dbReference type="ChEBI" id="CHEBI:74455"/>
        <dbReference type="ChEBI" id="CHEBI:82743"/>
        <dbReference type="ChEBI" id="CHEBI:143703"/>
        <dbReference type="EC" id="2.9.1.3"/>
    </reaction>
</comment>
<comment type="subunit">
    <text evidence="2">Monomer.</text>
</comment>
<dbReference type="NCBIfam" id="NF008749">
    <property type="entry name" value="PRK11784.1-1"/>
    <property type="match status" value="1"/>
</dbReference>
<keyword evidence="2 4" id="KW-0808">Transferase</keyword>
<sequence length="364" mass="41529">MSELHCADYRRIFLNDTPLIDVRAPVEFEQGAFPTSVNIALMNDDERKAVGTCYKQHGQQAAITLGQRLVSGSVREARLAQWLDFCRQHPQGFLYCMRGGLRSHITQQWLKEDGQDYPLITGGYKALRNFLISINQQLAEQPMHIVGGNTGSGKTLLIRELPFGVDLEGAARHRGSSFGRTVAGQDTQINFENVLAIDVLKKQHAGMNRWVLEDEGRTIGSNHVPIEIFEAMQKARIVVIDDPFDVRLARLKEEYVDAMCRGFIQRDGEEEGWQNFSSYLHQGMFAIRKRLGLERHQSLSNELNSALELHRRGGGSDGHERWLVPLLREYYDPMYIYQLGRKAERIIFRGDYAAVRDYLLCDNS</sequence>
<keyword evidence="1 2" id="KW-0711">Selenium</keyword>
<dbReference type="InterPro" id="IPR001763">
    <property type="entry name" value="Rhodanese-like_dom"/>
</dbReference>
<dbReference type="PROSITE" id="PS50206">
    <property type="entry name" value="RHODANESE_3"/>
    <property type="match status" value="1"/>
</dbReference>
<dbReference type="NCBIfam" id="TIGR03167">
    <property type="entry name" value="tRNA_sel_U_synt"/>
    <property type="match status" value="1"/>
</dbReference>
<comment type="catalytic activity">
    <reaction evidence="2">
        <text>5-methylaminomethyl-2-thiouridine(34) in tRNA + (2E)-geranyl diphosphate = 5-methylaminomethyl-S-(2E)-geranyl-thiouridine(34) in tRNA + diphosphate</text>
        <dbReference type="Rhea" id="RHEA:14085"/>
        <dbReference type="Rhea" id="RHEA-COMP:10195"/>
        <dbReference type="Rhea" id="RHEA-COMP:14654"/>
        <dbReference type="ChEBI" id="CHEBI:33019"/>
        <dbReference type="ChEBI" id="CHEBI:58057"/>
        <dbReference type="ChEBI" id="CHEBI:74455"/>
        <dbReference type="ChEBI" id="CHEBI:140632"/>
    </reaction>
</comment>
<protein>
    <recommendedName>
        <fullName evidence="2">tRNA 2-selenouridine synthase</fullName>
        <ecNumber evidence="2">2.9.1.3</ecNumber>
    </recommendedName>
</protein>
<dbReference type="NCBIfam" id="NF008751">
    <property type="entry name" value="PRK11784.1-3"/>
    <property type="match status" value="1"/>
</dbReference>
<feature type="domain" description="Rhodanese" evidence="3">
    <location>
        <begin position="13"/>
        <end position="133"/>
    </location>
</feature>
<proteinExistence type="inferred from homology"/>
<dbReference type="SUPFAM" id="SSF52821">
    <property type="entry name" value="Rhodanese/Cell cycle control phosphatase"/>
    <property type="match status" value="1"/>
</dbReference>
<evidence type="ECO:0000259" key="3">
    <source>
        <dbReference type="PROSITE" id="PS50206"/>
    </source>
</evidence>
<dbReference type="InterPro" id="IPR027417">
    <property type="entry name" value="P-loop_NTPase"/>
</dbReference>
<dbReference type="SUPFAM" id="SSF52540">
    <property type="entry name" value="P-loop containing nucleoside triphosphate hydrolases"/>
    <property type="match status" value="1"/>
</dbReference>
<comment type="catalytic activity">
    <reaction evidence="2">
        <text>5-methylaminomethyl-2-(Se-phospho)selenouridine(34) in tRNA + H2O = 5-methylaminomethyl-2-selenouridine(34) in tRNA + phosphate</text>
        <dbReference type="Rhea" id="RHEA:60176"/>
        <dbReference type="Rhea" id="RHEA-COMP:10196"/>
        <dbReference type="Rhea" id="RHEA-COMP:15523"/>
        <dbReference type="ChEBI" id="CHEBI:15377"/>
        <dbReference type="ChEBI" id="CHEBI:43474"/>
        <dbReference type="ChEBI" id="CHEBI:82743"/>
        <dbReference type="ChEBI" id="CHEBI:143702"/>
    </reaction>
</comment>
<feature type="active site" description="S-selanylcysteine intermediate" evidence="2">
    <location>
        <position position="96"/>
    </location>
</feature>
<evidence type="ECO:0000256" key="2">
    <source>
        <dbReference type="HAMAP-Rule" id="MF_01622"/>
    </source>
</evidence>
<dbReference type="PANTHER" id="PTHR30401">
    <property type="entry name" value="TRNA 2-SELENOURIDINE SYNTHASE"/>
    <property type="match status" value="1"/>
</dbReference>
<dbReference type="GO" id="GO:0002098">
    <property type="term" value="P:tRNA wobble uridine modification"/>
    <property type="evidence" value="ECO:0007669"/>
    <property type="project" value="UniProtKB-UniRule"/>
</dbReference>
<dbReference type="EMBL" id="LS483470">
    <property type="protein sequence ID" value="SQI39884.1"/>
    <property type="molecule type" value="Genomic_DNA"/>
</dbReference>
<dbReference type="GO" id="GO:0016765">
    <property type="term" value="F:transferase activity, transferring alkyl or aryl (other than methyl) groups"/>
    <property type="evidence" value="ECO:0007669"/>
    <property type="project" value="UniProtKB-UniRule"/>
</dbReference>
<comment type="catalytic activity">
    <reaction evidence="2">
        <text>5-methylaminomethyl-S-(2E)-geranyl-thiouridine(34) in tRNA + selenophosphate + H(+) = 5-methylaminomethyl-2-(Se-phospho)selenouridine(34) in tRNA + (2E)-thiogeraniol</text>
        <dbReference type="Rhea" id="RHEA:60172"/>
        <dbReference type="Rhea" id="RHEA-COMP:14654"/>
        <dbReference type="Rhea" id="RHEA-COMP:15523"/>
        <dbReference type="ChEBI" id="CHEBI:15378"/>
        <dbReference type="ChEBI" id="CHEBI:16144"/>
        <dbReference type="ChEBI" id="CHEBI:140632"/>
        <dbReference type="ChEBI" id="CHEBI:143702"/>
        <dbReference type="ChEBI" id="CHEBI:143703"/>
    </reaction>
</comment>
<dbReference type="OrthoDB" id="9808735at2"/>
<comment type="similarity">
    <text evidence="2">Belongs to the SelU family.</text>
</comment>
<name>A0A2X4XT19_9GAMM</name>
<evidence type="ECO:0000313" key="4">
    <source>
        <dbReference type="EMBL" id="SQI39884.1"/>
    </source>
</evidence>